<keyword evidence="4 8" id="KW-1133">Transmembrane helix</keyword>
<evidence type="ECO:0000313" key="11">
    <source>
        <dbReference type="Proteomes" id="UP001591681"/>
    </source>
</evidence>
<dbReference type="AlphaFoldDB" id="A0ABD1IY86"/>
<dbReference type="InterPro" id="IPR015399">
    <property type="entry name" value="DUF1977_DnaJ-like"/>
</dbReference>
<evidence type="ECO:0000256" key="8">
    <source>
        <dbReference type="SAM" id="Phobius"/>
    </source>
</evidence>
<keyword evidence="5 8" id="KW-0472">Membrane</keyword>
<feature type="domain" description="J" evidence="9">
    <location>
        <begin position="110"/>
        <end position="174"/>
    </location>
</feature>
<name>A0ABD1IY86_9TELE</name>
<keyword evidence="2 8" id="KW-0812">Transmembrane</keyword>
<comment type="subcellular location">
    <subcellularLocation>
        <location evidence="1">Endoplasmic reticulum membrane</location>
        <topology evidence="1">Single-pass membrane protein</topology>
    </subcellularLocation>
</comment>
<dbReference type="Pfam" id="PF09320">
    <property type="entry name" value="DUF1977"/>
    <property type="match status" value="1"/>
</dbReference>
<dbReference type="InterPro" id="IPR018253">
    <property type="entry name" value="DnaJ_domain_CS"/>
</dbReference>
<feature type="region of interest" description="Disordered" evidence="7">
    <location>
        <begin position="54"/>
        <end position="96"/>
    </location>
</feature>
<evidence type="ECO:0000256" key="4">
    <source>
        <dbReference type="ARBA" id="ARBA00022989"/>
    </source>
</evidence>
<dbReference type="SUPFAM" id="SSF46565">
    <property type="entry name" value="Chaperone J-domain"/>
    <property type="match status" value="1"/>
</dbReference>
<evidence type="ECO:0000256" key="2">
    <source>
        <dbReference type="ARBA" id="ARBA00022692"/>
    </source>
</evidence>
<dbReference type="InterPro" id="IPR036869">
    <property type="entry name" value="J_dom_sf"/>
</dbReference>
<feature type="compositionally biased region" description="Basic and acidic residues" evidence="7">
    <location>
        <begin position="70"/>
        <end position="89"/>
    </location>
</feature>
<feature type="transmembrane region" description="Helical" evidence="8">
    <location>
        <begin position="239"/>
        <end position="262"/>
    </location>
</feature>
<dbReference type="FunFam" id="1.10.287.110:FF:000004">
    <property type="entry name" value="DnaJ (Hsp40) homolog, subfamily B, member 14"/>
    <property type="match status" value="1"/>
</dbReference>
<feature type="compositionally biased region" description="Polar residues" evidence="7">
    <location>
        <begin position="56"/>
        <end position="69"/>
    </location>
</feature>
<dbReference type="PROSITE" id="PS00636">
    <property type="entry name" value="DNAJ_1"/>
    <property type="match status" value="1"/>
</dbReference>
<proteinExistence type="predicted"/>
<reference evidence="10 11" key="1">
    <citation type="submission" date="2024-09" db="EMBL/GenBank/DDBJ databases">
        <title>A chromosome-level genome assembly of Gray's grenadier anchovy, Coilia grayii.</title>
        <authorList>
            <person name="Fu Z."/>
        </authorList>
    </citation>
    <scope>NUCLEOTIDE SEQUENCE [LARGE SCALE GENOMIC DNA]</scope>
    <source>
        <strain evidence="10">G4</strain>
        <tissue evidence="10">Muscle</tissue>
    </source>
</reference>
<evidence type="ECO:0000256" key="7">
    <source>
        <dbReference type="SAM" id="MobiDB-lite"/>
    </source>
</evidence>
<sequence>MEVNRDEAERCIEIATTALRNNQLEKARRFLEKAQRLFPSDDAQALLEEIEKAGYASSQGSSPGTQNGTETRRRVNVENDSAKFERASDSSKSYTSEQLDAVKRIKQCKDYYEILGVKKDASEEDLKKAYRKLALKFHPDKNHAPGATEAFKAIGNAYAVLSNNEKRRQYDRLDEERASPSRHGPSAGDFEADISPEDLFNMFFGGGFPSSNVHVYSNGRMRYQHHRAERREQRRDGGLAFFVQIMPVLILVIVSALSQLMVANPPYSLSFSPSQGHTNKRLTEHLRVPYYVNDRFSKEYHGANLKSVERSVEDDYISNLRNNCWKEKQQSESTASTQAPLYVIDLGLISTKHSACTARALFLSVFVYDAR</sequence>
<dbReference type="PRINTS" id="PR00625">
    <property type="entry name" value="JDOMAIN"/>
</dbReference>
<feature type="region of interest" description="Disordered" evidence="7">
    <location>
        <begin position="169"/>
        <end position="189"/>
    </location>
</feature>
<evidence type="ECO:0000256" key="5">
    <source>
        <dbReference type="ARBA" id="ARBA00023136"/>
    </source>
</evidence>
<dbReference type="PANTHER" id="PTHR43908">
    <property type="entry name" value="AT29763P-RELATED"/>
    <property type="match status" value="1"/>
</dbReference>
<evidence type="ECO:0000256" key="3">
    <source>
        <dbReference type="ARBA" id="ARBA00022824"/>
    </source>
</evidence>
<evidence type="ECO:0000259" key="9">
    <source>
        <dbReference type="PROSITE" id="PS50076"/>
    </source>
</evidence>
<comment type="caution">
    <text evidence="10">The sequence shown here is derived from an EMBL/GenBank/DDBJ whole genome shotgun (WGS) entry which is preliminary data.</text>
</comment>
<evidence type="ECO:0000256" key="6">
    <source>
        <dbReference type="ARBA" id="ARBA00023186"/>
    </source>
</evidence>
<gene>
    <name evidence="10" type="ORF">ACEWY4_026258</name>
</gene>
<organism evidence="10 11">
    <name type="scientific">Coilia grayii</name>
    <name type="common">Gray's grenadier anchovy</name>
    <dbReference type="NCBI Taxonomy" id="363190"/>
    <lineage>
        <taxon>Eukaryota</taxon>
        <taxon>Metazoa</taxon>
        <taxon>Chordata</taxon>
        <taxon>Craniata</taxon>
        <taxon>Vertebrata</taxon>
        <taxon>Euteleostomi</taxon>
        <taxon>Actinopterygii</taxon>
        <taxon>Neopterygii</taxon>
        <taxon>Teleostei</taxon>
        <taxon>Clupei</taxon>
        <taxon>Clupeiformes</taxon>
        <taxon>Clupeoidei</taxon>
        <taxon>Engraulidae</taxon>
        <taxon>Coilinae</taxon>
        <taxon>Coilia</taxon>
    </lineage>
</organism>
<dbReference type="CDD" id="cd06257">
    <property type="entry name" value="DnaJ"/>
    <property type="match status" value="1"/>
</dbReference>
<keyword evidence="11" id="KW-1185">Reference proteome</keyword>
<keyword evidence="6" id="KW-0143">Chaperone</keyword>
<dbReference type="PANTHER" id="PTHR43908:SF8">
    <property type="entry name" value="DNAJ HOMOLOG SUBFAMILY B MEMBER 12"/>
    <property type="match status" value="1"/>
</dbReference>
<dbReference type="Proteomes" id="UP001591681">
    <property type="component" value="Unassembled WGS sequence"/>
</dbReference>
<dbReference type="InterPro" id="IPR051100">
    <property type="entry name" value="DnaJ_subfamily_B/C"/>
</dbReference>
<evidence type="ECO:0000313" key="10">
    <source>
        <dbReference type="EMBL" id="KAL2078573.1"/>
    </source>
</evidence>
<dbReference type="GO" id="GO:0005789">
    <property type="term" value="C:endoplasmic reticulum membrane"/>
    <property type="evidence" value="ECO:0007669"/>
    <property type="project" value="UniProtKB-SubCell"/>
</dbReference>
<keyword evidence="3" id="KW-0256">Endoplasmic reticulum</keyword>
<dbReference type="InterPro" id="IPR001623">
    <property type="entry name" value="DnaJ_domain"/>
</dbReference>
<dbReference type="PROSITE" id="PS50076">
    <property type="entry name" value="DNAJ_2"/>
    <property type="match status" value="1"/>
</dbReference>
<evidence type="ECO:0000256" key="1">
    <source>
        <dbReference type="ARBA" id="ARBA00004389"/>
    </source>
</evidence>
<dbReference type="SMART" id="SM00271">
    <property type="entry name" value="DnaJ"/>
    <property type="match status" value="1"/>
</dbReference>
<accession>A0ABD1IY86</accession>
<dbReference type="Gene3D" id="1.10.287.110">
    <property type="entry name" value="DnaJ domain"/>
    <property type="match status" value="1"/>
</dbReference>
<feature type="compositionally biased region" description="Basic and acidic residues" evidence="7">
    <location>
        <begin position="169"/>
        <end position="179"/>
    </location>
</feature>
<dbReference type="EMBL" id="JBHFQA010000023">
    <property type="protein sequence ID" value="KAL2078573.1"/>
    <property type="molecule type" value="Genomic_DNA"/>
</dbReference>
<protein>
    <recommendedName>
        <fullName evidence="9">J domain-containing protein</fullName>
    </recommendedName>
</protein>
<dbReference type="Pfam" id="PF00226">
    <property type="entry name" value="DnaJ"/>
    <property type="match status" value="1"/>
</dbReference>